<dbReference type="AlphaFoldDB" id="A0A0L0SNB8"/>
<evidence type="ECO:0000313" key="4">
    <source>
        <dbReference type="EMBL" id="KNE63879.1"/>
    </source>
</evidence>
<dbReference type="PANTHER" id="PTHR23092">
    <property type="entry name" value="POLY(A) RNA POLYMERASE"/>
    <property type="match status" value="1"/>
</dbReference>
<keyword evidence="1" id="KW-0175">Coiled coil</keyword>
<dbReference type="GO" id="GO:1990817">
    <property type="term" value="F:poly(A) RNA polymerase activity"/>
    <property type="evidence" value="ECO:0007669"/>
    <property type="project" value="InterPro"/>
</dbReference>
<dbReference type="eggNOG" id="KOG1906">
    <property type="taxonomic scope" value="Eukaryota"/>
</dbReference>
<evidence type="ECO:0000313" key="5">
    <source>
        <dbReference type="Proteomes" id="UP000054350"/>
    </source>
</evidence>
<reference evidence="4 5" key="1">
    <citation type="submission" date="2009-11" db="EMBL/GenBank/DDBJ databases">
        <title>Annotation of Allomyces macrogynus ATCC 38327.</title>
        <authorList>
            <consortium name="The Broad Institute Genome Sequencing Platform"/>
            <person name="Russ C."/>
            <person name="Cuomo C."/>
            <person name="Burger G."/>
            <person name="Gray M.W."/>
            <person name="Holland P.W.H."/>
            <person name="King N."/>
            <person name="Lang F.B.F."/>
            <person name="Roger A.J."/>
            <person name="Ruiz-Trillo I."/>
            <person name="Young S.K."/>
            <person name="Zeng Q."/>
            <person name="Gargeya S."/>
            <person name="Fitzgerald M."/>
            <person name="Haas B."/>
            <person name="Abouelleil A."/>
            <person name="Alvarado L."/>
            <person name="Arachchi H.M."/>
            <person name="Berlin A."/>
            <person name="Chapman S.B."/>
            <person name="Gearin G."/>
            <person name="Goldberg J."/>
            <person name="Griggs A."/>
            <person name="Gujja S."/>
            <person name="Hansen M."/>
            <person name="Heiman D."/>
            <person name="Howarth C."/>
            <person name="Larimer J."/>
            <person name="Lui A."/>
            <person name="MacDonald P.J.P."/>
            <person name="McCowen C."/>
            <person name="Montmayeur A."/>
            <person name="Murphy C."/>
            <person name="Neiman D."/>
            <person name="Pearson M."/>
            <person name="Priest M."/>
            <person name="Roberts A."/>
            <person name="Saif S."/>
            <person name="Shea T."/>
            <person name="Sisk P."/>
            <person name="Stolte C."/>
            <person name="Sykes S."/>
            <person name="Wortman J."/>
            <person name="Nusbaum C."/>
            <person name="Birren B."/>
        </authorList>
    </citation>
    <scope>NUCLEOTIDE SEQUENCE [LARGE SCALE GENOMIC DNA]</scope>
    <source>
        <strain evidence="4 5">ATCC 38327</strain>
    </source>
</reference>
<evidence type="ECO:0000256" key="2">
    <source>
        <dbReference type="SAM" id="MobiDB-lite"/>
    </source>
</evidence>
<organism evidence="4 5">
    <name type="scientific">Allomyces macrogynus (strain ATCC 38327)</name>
    <name type="common">Allomyces javanicus var. macrogynus</name>
    <dbReference type="NCBI Taxonomy" id="578462"/>
    <lineage>
        <taxon>Eukaryota</taxon>
        <taxon>Fungi</taxon>
        <taxon>Fungi incertae sedis</taxon>
        <taxon>Blastocladiomycota</taxon>
        <taxon>Blastocladiomycetes</taxon>
        <taxon>Blastocladiales</taxon>
        <taxon>Blastocladiaceae</taxon>
        <taxon>Allomyces</taxon>
    </lineage>
</organism>
<evidence type="ECO:0000259" key="3">
    <source>
        <dbReference type="Pfam" id="PF22600"/>
    </source>
</evidence>
<dbReference type="InterPro" id="IPR054708">
    <property type="entry name" value="MTPAP-like_central"/>
</dbReference>
<feature type="compositionally biased region" description="Low complexity" evidence="2">
    <location>
        <begin position="541"/>
        <end position="556"/>
    </location>
</feature>
<dbReference type="PANTHER" id="PTHR23092:SF15">
    <property type="entry name" value="INACTIVE NON-CANONICAL POLY(A) RNA POLYMERASE PROTEIN TRF4-2-RELATED"/>
    <property type="match status" value="1"/>
</dbReference>
<dbReference type="GO" id="GO:0031499">
    <property type="term" value="C:TRAMP complex"/>
    <property type="evidence" value="ECO:0007669"/>
    <property type="project" value="TreeGrafter"/>
</dbReference>
<feature type="compositionally biased region" description="Low complexity" evidence="2">
    <location>
        <begin position="568"/>
        <end position="581"/>
    </location>
</feature>
<feature type="compositionally biased region" description="Basic residues" evidence="2">
    <location>
        <begin position="623"/>
        <end position="636"/>
    </location>
</feature>
<feature type="compositionally biased region" description="Low complexity" evidence="2">
    <location>
        <begin position="639"/>
        <end position="650"/>
    </location>
</feature>
<dbReference type="Gene3D" id="1.10.1410.10">
    <property type="match status" value="1"/>
</dbReference>
<evidence type="ECO:0000256" key="1">
    <source>
        <dbReference type="SAM" id="Coils"/>
    </source>
</evidence>
<dbReference type="Gene3D" id="3.30.460.10">
    <property type="entry name" value="Beta Polymerase, domain 2"/>
    <property type="match status" value="1"/>
</dbReference>
<dbReference type="InterPro" id="IPR045862">
    <property type="entry name" value="Trf4-like"/>
</dbReference>
<dbReference type="GO" id="GO:0010605">
    <property type="term" value="P:negative regulation of macromolecule metabolic process"/>
    <property type="evidence" value="ECO:0007669"/>
    <property type="project" value="UniProtKB-ARBA"/>
</dbReference>
<keyword evidence="5" id="KW-1185">Reference proteome</keyword>
<dbReference type="GO" id="GO:0043634">
    <property type="term" value="P:polyadenylation-dependent ncRNA catabolic process"/>
    <property type="evidence" value="ECO:0007669"/>
    <property type="project" value="TreeGrafter"/>
</dbReference>
<dbReference type="Proteomes" id="UP000054350">
    <property type="component" value="Unassembled WGS sequence"/>
</dbReference>
<feature type="domain" description="Poly(A) RNA polymerase mitochondrial-like central palm" evidence="3">
    <location>
        <begin position="107"/>
        <end position="212"/>
    </location>
</feature>
<dbReference type="Pfam" id="PF22600">
    <property type="entry name" value="MTPAP-like_central"/>
    <property type="match status" value="1"/>
</dbReference>
<reference evidence="5" key="2">
    <citation type="submission" date="2009-11" db="EMBL/GenBank/DDBJ databases">
        <title>The Genome Sequence of Allomyces macrogynus strain ATCC 38327.</title>
        <authorList>
            <consortium name="The Broad Institute Genome Sequencing Platform"/>
            <person name="Russ C."/>
            <person name="Cuomo C."/>
            <person name="Shea T."/>
            <person name="Young S.K."/>
            <person name="Zeng Q."/>
            <person name="Koehrsen M."/>
            <person name="Haas B."/>
            <person name="Borodovsky M."/>
            <person name="Guigo R."/>
            <person name="Alvarado L."/>
            <person name="Berlin A."/>
            <person name="Borenstein D."/>
            <person name="Chen Z."/>
            <person name="Engels R."/>
            <person name="Freedman E."/>
            <person name="Gellesch M."/>
            <person name="Goldberg J."/>
            <person name="Griggs A."/>
            <person name="Gujja S."/>
            <person name="Heiman D."/>
            <person name="Hepburn T."/>
            <person name="Howarth C."/>
            <person name="Jen D."/>
            <person name="Larson L."/>
            <person name="Lewis B."/>
            <person name="Mehta T."/>
            <person name="Park D."/>
            <person name="Pearson M."/>
            <person name="Roberts A."/>
            <person name="Saif S."/>
            <person name="Shenoy N."/>
            <person name="Sisk P."/>
            <person name="Stolte C."/>
            <person name="Sykes S."/>
            <person name="Walk T."/>
            <person name="White J."/>
            <person name="Yandava C."/>
            <person name="Burger G."/>
            <person name="Gray M.W."/>
            <person name="Holland P.W.H."/>
            <person name="King N."/>
            <person name="Lang F.B.F."/>
            <person name="Roger A.J."/>
            <person name="Ruiz-Trillo I."/>
            <person name="Lander E."/>
            <person name="Nusbaum C."/>
        </authorList>
    </citation>
    <scope>NUCLEOTIDE SEQUENCE [LARGE SCALE GENOMIC DNA]</scope>
    <source>
        <strain evidence="5">ATCC 38327</strain>
    </source>
</reference>
<dbReference type="STRING" id="578462.A0A0L0SNB8"/>
<gene>
    <name evidence="4" type="ORF">AMAG_08942</name>
</gene>
<accession>A0A0L0SNB8</accession>
<dbReference type="GO" id="GO:0005730">
    <property type="term" value="C:nucleolus"/>
    <property type="evidence" value="ECO:0007669"/>
    <property type="project" value="TreeGrafter"/>
</dbReference>
<dbReference type="OrthoDB" id="273917at2759"/>
<dbReference type="GO" id="GO:0003729">
    <property type="term" value="F:mRNA binding"/>
    <property type="evidence" value="ECO:0007669"/>
    <property type="project" value="TreeGrafter"/>
</dbReference>
<sequence length="658" mass="70051">MSRPVSPAPAAAAEAVAAARVEPVAPAAPTSPFAPAYFRDQTIPVVADAPLHLGPLPYNAPKWLPTARDRSSIKAFTLHAHLTLELASLAAFLARPRECVFLHDLALDRLRAAVGPFFPEGTQIRAFGSSVSPVASVSSDLDVGILPPGFPHLKFDGKGARKATELLRPLLPAIKALAKHGTIEPVLRHGVKVPIVKYVDRVTNLEVDLSIQWEGFTAVDLVDAAAATYGANLTHVVLTLKALLSLHSLNVARHGGVNGFCTLSLVVAILHRLDAQGIPVRASSCDPTTTPGLVFLTVLHFLGFVLDPARVAIDAAYGGMLVDRTHAACNRYADHAWLVSSIRAQDPPENVGRCLHQYSNLRDLAQFVFLRIVQAMEFPRVEALLTAVFDVPDVYRRAYGTARRVYEGLLERDAEDQSAPRKVKEESVAHKYRADAAEIAATVVRKAKEKEEAEKLAAKERAEAKRARRAAVKEAATRARADANVKVDEEEVEDMVHEHVHVDDLVQDDEEVPVGDDEDVAEGLAAVMQQLVLVESVEAPGAAASSAAAAPQASSGRGRRRKPANSTPGPAAAAIKDASAKPPKPRKAKPARIAAPAEQGDAAAPAARPVNDGDVSASAAPAKKTRPPRPKSKKKPAKEQQAAEESGSAAPPVQSVVV</sequence>
<feature type="region of interest" description="Disordered" evidence="2">
    <location>
        <begin position="541"/>
        <end position="658"/>
    </location>
</feature>
<dbReference type="SUPFAM" id="SSF81631">
    <property type="entry name" value="PAP/OAS1 substrate-binding domain"/>
    <property type="match status" value="1"/>
</dbReference>
<dbReference type="GO" id="GO:0031123">
    <property type="term" value="P:RNA 3'-end processing"/>
    <property type="evidence" value="ECO:0007669"/>
    <property type="project" value="TreeGrafter"/>
</dbReference>
<name>A0A0L0SNB8_ALLM3</name>
<feature type="coiled-coil region" evidence="1">
    <location>
        <begin position="443"/>
        <end position="493"/>
    </location>
</feature>
<dbReference type="VEuPathDB" id="FungiDB:AMAG_08942"/>
<dbReference type="SUPFAM" id="SSF81301">
    <property type="entry name" value="Nucleotidyltransferase"/>
    <property type="match status" value="1"/>
</dbReference>
<protein>
    <recommendedName>
        <fullName evidence="3">Poly(A) RNA polymerase mitochondrial-like central palm domain-containing protein</fullName>
    </recommendedName>
</protein>
<proteinExistence type="predicted"/>
<dbReference type="InterPro" id="IPR043519">
    <property type="entry name" value="NT_sf"/>
</dbReference>
<feature type="compositionally biased region" description="Low complexity" evidence="2">
    <location>
        <begin position="591"/>
        <end position="609"/>
    </location>
</feature>
<dbReference type="EMBL" id="GG745343">
    <property type="protein sequence ID" value="KNE63879.1"/>
    <property type="molecule type" value="Genomic_DNA"/>
</dbReference>